<proteinExistence type="predicted"/>
<protein>
    <recommendedName>
        <fullName evidence="4">YjbF family lipoprotein</fullName>
    </recommendedName>
</protein>
<dbReference type="RefSeq" id="WP_126753956.1">
    <property type="nucleotide sequence ID" value="NZ_PIPY01000003.1"/>
</dbReference>
<evidence type="ECO:0000313" key="2">
    <source>
        <dbReference type="EMBL" id="RUO62592.1"/>
    </source>
</evidence>
<keyword evidence="1" id="KW-0732">Signal</keyword>
<dbReference type="Proteomes" id="UP000288259">
    <property type="component" value="Unassembled WGS sequence"/>
</dbReference>
<evidence type="ECO:0000256" key="1">
    <source>
        <dbReference type="SAM" id="SignalP"/>
    </source>
</evidence>
<dbReference type="EMBL" id="PIPY01000003">
    <property type="protein sequence ID" value="RUO62592.1"/>
    <property type="molecule type" value="Genomic_DNA"/>
</dbReference>
<dbReference type="SUPFAM" id="SSF159270">
    <property type="entry name" value="YmcC-like"/>
    <property type="match status" value="1"/>
</dbReference>
<organism evidence="2 3">
    <name type="scientific">Pseudidiomarina insulisalsae</name>
    <dbReference type="NCBI Taxonomy" id="575789"/>
    <lineage>
        <taxon>Bacteria</taxon>
        <taxon>Pseudomonadati</taxon>
        <taxon>Pseudomonadota</taxon>
        <taxon>Gammaproteobacteria</taxon>
        <taxon>Alteromonadales</taxon>
        <taxon>Idiomarinaceae</taxon>
        <taxon>Pseudidiomarina</taxon>
    </lineage>
</organism>
<evidence type="ECO:0000313" key="3">
    <source>
        <dbReference type="Proteomes" id="UP000288259"/>
    </source>
</evidence>
<feature type="signal peptide" evidence="1">
    <location>
        <begin position="1"/>
        <end position="23"/>
    </location>
</feature>
<gene>
    <name evidence="2" type="ORF">CWI71_03945</name>
</gene>
<keyword evidence="3" id="KW-1185">Reference proteome</keyword>
<sequence>MASTSRILLLGALSVLVLSGCSARVQNMVDTARTAVFGHDGVELTTEQVNKYPYAAAYIKTERFPQAVAVLDRTSDQQRVYRTGGDEALTTRFGRVLTSSGIPGMPLYTLNWQADPLACYVQQLHRGTKQRCPDSWERQVETGNYGENDLQRVTFNSSFNVSEQRSYLHPDGTELTITVIREVGAAGDQSFENTFYAANGRVVYAQQWVSDAIGYVTWREMKPFSGDLP</sequence>
<comment type="caution">
    <text evidence="2">The sequence shown here is derived from an EMBL/GenBank/DDBJ whole genome shotgun (WGS) entry which is preliminary data.</text>
</comment>
<dbReference type="PROSITE" id="PS51257">
    <property type="entry name" value="PROKAR_LIPOPROTEIN"/>
    <property type="match status" value="1"/>
</dbReference>
<accession>A0A432YNX2</accession>
<dbReference type="Pfam" id="PF11102">
    <property type="entry name" value="YjbF"/>
    <property type="match status" value="1"/>
</dbReference>
<dbReference type="Gene3D" id="2.40.360.10">
    <property type="entry name" value="YmcC-like"/>
    <property type="match status" value="1"/>
</dbReference>
<evidence type="ECO:0008006" key="4">
    <source>
        <dbReference type="Google" id="ProtNLM"/>
    </source>
</evidence>
<feature type="chain" id="PRO_5019439690" description="YjbF family lipoprotein" evidence="1">
    <location>
        <begin position="24"/>
        <end position="229"/>
    </location>
</feature>
<dbReference type="AlphaFoldDB" id="A0A432YNX2"/>
<reference evidence="3" key="1">
    <citation type="journal article" date="2018" name="Front. Microbiol.">
        <title>Genome-Based Analysis Reveals the Taxonomy and Diversity of the Family Idiomarinaceae.</title>
        <authorList>
            <person name="Liu Y."/>
            <person name="Lai Q."/>
            <person name="Shao Z."/>
        </authorList>
    </citation>
    <scope>NUCLEOTIDE SEQUENCE [LARGE SCALE GENOMIC DNA]</scope>
    <source>
        <strain evidence="3">CVS-6</strain>
    </source>
</reference>
<dbReference type="InterPro" id="IPR021308">
    <property type="entry name" value="GfcB"/>
</dbReference>
<dbReference type="InterPro" id="IPR023373">
    <property type="entry name" value="YmcC_sf"/>
</dbReference>
<name>A0A432YNX2_9GAMM</name>